<dbReference type="OMA" id="DGEHIHF"/>
<dbReference type="OrthoDB" id="8001951at2759"/>
<dbReference type="Gene3D" id="2.20.25.240">
    <property type="match status" value="1"/>
</dbReference>
<dbReference type="InterPro" id="IPR007588">
    <property type="entry name" value="Znf_FLYWCH"/>
</dbReference>
<evidence type="ECO:0000259" key="5">
    <source>
        <dbReference type="Pfam" id="PF04500"/>
    </source>
</evidence>
<dbReference type="EMBL" id="JRES01000409">
    <property type="protein sequence ID" value="KNC31510.1"/>
    <property type="molecule type" value="Genomic_DNA"/>
</dbReference>
<evidence type="ECO:0000256" key="4">
    <source>
        <dbReference type="SAM" id="MobiDB-lite"/>
    </source>
</evidence>
<evidence type="ECO:0000256" key="2">
    <source>
        <dbReference type="ARBA" id="ARBA00022771"/>
    </source>
</evidence>
<keyword evidence="1" id="KW-0479">Metal-binding</keyword>
<evidence type="ECO:0000256" key="3">
    <source>
        <dbReference type="ARBA" id="ARBA00022833"/>
    </source>
</evidence>
<keyword evidence="7" id="KW-1185">Reference proteome</keyword>
<reference evidence="6 7" key="1">
    <citation type="journal article" date="2015" name="Nat. Commun.">
        <title>Lucilia cuprina genome unlocks parasitic fly biology to underpin future interventions.</title>
        <authorList>
            <person name="Anstead C.A."/>
            <person name="Korhonen P.K."/>
            <person name="Young N.D."/>
            <person name="Hall R.S."/>
            <person name="Jex A.R."/>
            <person name="Murali S.C."/>
            <person name="Hughes D.S."/>
            <person name="Lee S.F."/>
            <person name="Perry T."/>
            <person name="Stroehlein A.J."/>
            <person name="Ansell B.R."/>
            <person name="Breugelmans B."/>
            <person name="Hofmann A."/>
            <person name="Qu J."/>
            <person name="Dugan S."/>
            <person name="Lee S.L."/>
            <person name="Chao H."/>
            <person name="Dinh H."/>
            <person name="Han Y."/>
            <person name="Doddapaneni H.V."/>
            <person name="Worley K.C."/>
            <person name="Muzny D.M."/>
            <person name="Ioannidis P."/>
            <person name="Waterhouse R.M."/>
            <person name="Zdobnov E.M."/>
            <person name="James P.J."/>
            <person name="Bagnall N.H."/>
            <person name="Kotze A.C."/>
            <person name="Gibbs R.A."/>
            <person name="Richards S."/>
            <person name="Batterham P."/>
            <person name="Gasser R.B."/>
        </authorList>
    </citation>
    <scope>NUCLEOTIDE SEQUENCE [LARGE SCALE GENOMIC DNA]</scope>
    <source>
        <strain evidence="6 7">LS</strain>
        <tissue evidence="6">Full body</tissue>
    </source>
</reference>
<evidence type="ECO:0000256" key="1">
    <source>
        <dbReference type="ARBA" id="ARBA00022723"/>
    </source>
</evidence>
<feature type="compositionally biased region" description="Basic and acidic residues" evidence="4">
    <location>
        <begin position="1"/>
        <end position="17"/>
    </location>
</feature>
<feature type="region of interest" description="Disordered" evidence="4">
    <location>
        <begin position="198"/>
        <end position="225"/>
    </location>
</feature>
<feature type="compositionally biased region" description="Basic and acidic residues" evidence="4">
    <location>
        <begin position="201"/>
        <end position="225"/>
    </location>
</feature>
<feature type="domain" description="FLYWCH-type" evidence="5">
    <location>
        <begin position="63"/>
        <end position="123"/>
    </location>
</feature>
<organism evidence="6 7">
    <name type="scientific">Lucilia cuprina</name>
    <name type="common">Green bottle fly</name>
    <name type="synonym">Australian sheep blowfly</name>
    <dbReference type="NCBI Taxonomy" id="7375"/>
    <lineage>
        <taxon>Eukaryota</taxon>
        <taxon>Metazoa</taxon>
        <taxon>Ecdysozoa</taxon>
        <taxon>Arthropoda</taxon>
        <taxon>Hexapoda</taxon>
        <taxon>Insecta</taxon>
        <taxon>Pterygota</taxon>
        <taxon>Neoptera</taxon>
        <taxon>Endopterygota</taxon>
        <taxon>Diptera</taxon>
        <taxon>Brachycera</taxon>
        <taxon>Muscomorpha</taxon>
        <taxon>Oestroidea</taxon>
        <taxon>Calliphoridae</taxon>
        <taxon>Luciliinae</taxon>
        <taxon>Lucilia</taxon>
    </lineage>
</organism>
<gene>
    <name evidence="6" type="ORF">FF38_12837</name>
</gene>
<protein>
    <submittedName>
        <fullName evidence="6">Modifier of mdg4</fullName>
    </submittedName>
</protein>
<evidence type="ECO:0000313" key="7">
    <source>
        <dbReference type="Proteomes" id="UP000037069"/>
    </source>
</evidence>
<proteinExistence type="predicted"/>
<accession>A0A0L0CGZ2</accession>
<dbReference type="AlphaFoldDB" id="A0A0L0CGZ2"/>
<dbReference type="Proteomes" id="UP000037069">
    <property type="component" value="Unassembled WGS sequence"/>
</dbReference>
<keyword evidence="3" id="KW-0862">Zinc</keyword>
<feature type="region of interest" description="Disordered" evidence="4">
    <location>
        <begin position="1"/>
        <end position="40"/>
    </location>
</feature>
<keyword evidence="2" id="KW-0863">Zinc-finger</keyword>
<dbReference type="GO" id="GO:0008270">
    <property type="term" value="F:zinc ion binding"/>
    <property type="evidence" value="ECO:0007669"/>
    <property type="project" value="UniProtKB-KW"/>
</dbReference>
<sequence length="240" mass="27273">MSKYLDDDASNLHDLLRESSTSRGPARRGRPRKDPRTAPRTTMKIIGKITEAINNHQGQPILYASTTKGTMKLVVDGHHFRYSFRKGKYTIFQCCYKENKEECMVRVVTDQKLVYPLDGEHIHFVQATDKSVTSVKFTPGEEPEPEFVTITDVQHIEAPVQPEQEHVALNIGDLIPQPIQTNVKLENTTSQETLEFNAELSGEKSPEVTKSKEDTPADDPNEFREKIKKRLQKALLGKKK</sequence>
<dbReference type="Pfam" id="PF04500">
    <property type="entry name" value="FLYWCH"/>
    <property type="match status" value="1"/>
</dbReference>
<name>A0A0L0CGZ2_LUCCU</name>
<comment type="caution">
    <text evidence="6">The sequence shown here is derived from an EMBL/GenBank/DDBJ whole genome shotgun (WGS) entry which is preliminary data.</text>
</comment>
<evidence type="ECO:0000313" key="6">
    <source>
        <dbReference type="EMBL" id="KNC31510.1"/>
    </source>
</evidence>